<keyword evidence="4" id="KW-1185">Reference proteome</keyword>
<dbReference type="EMBL" id="KI546077">
    <property type="protein sequence ID" value="EST46333.1"/>
    <property type="molecule type" value="Genomic_DNA"/>
</dbReference>
<keyword evidence="1" id="KW-0175">Coiled coil</keyword>
<dbReference type="AlphaFoldDB" id="V6LQ11"/>
<accession>V6LQ11</accession>
<evidence type="ECO:0000313" key="2">
    <source>
        <dbReference type="EMBL" id="EST46333.1"/>
    </source>
</evidence>
<evidence type="ECO:0000313" key="3">
    <source>
        <dbReference type="EMBL" id="KAH0571927.1"/>
    </source>
</evidence>
<dbReference type="EMBL" id="AUWU02000006">
    <property type="protein sequence ID" value="KAH0571927.1"/>
    <property type="molecule type" value="Genomic_DNA"/>
</dbReference>
<dbReference type="Proteomes" id="UP000018208">
    <property type="component" value="Unassembled WGS sequence"/>
</dbReference>
<proteinExistence type="predicted"/>
<evidence type="ECO:0000256" key="1">
    <source>
        <dbReference type="SAM" id="Coils"/>
    </source>
</evidence>
<reference evidence="3" key="2">
    <citation type="submission" date="2020-12" db="EMBL/GenBank/DDBJ databases">
        <title>New Spironucleus salmonicida genome in near-complete chromosomes.</title>
        <authorList>
            <person name="Xu F."/>
            <person name="Kurt Z."/>
            <person name="Jimenez-Gonzalez A."/>
            <person name="Astvaldsson A."/>
            <person name="Andersson J.O."/>
            <person name="Svard S.G."/>
        </authorList>
    </citation>
    <scope>NUCLEOTIDE SEQUENCE</scope>
    <source>
        <strain evidence="3">ATCC 50377</strain>
    </source>
</reference>
<gene>
    <name evidence="2" type="ORF">SS50377_13644</name>
    <name evidence="3" type="ORF">SS50377_26127</name>
</gene>
<evidence type="ECO:0000313" key="4">
    <source>
        <dbReference type="Proteomes" id="UP000018208"/>
    </source>
</evidence>
<reference evidence="2 3" key="1">
    <citation type="journal article" date="2014" name="PLoS Genet.">
        <title>The Genome of Spironucleus salmonicida Highlights a Fish Pathogen Adapted to Fluctuating Environments.</title>
        <authorList>
            <person name="Xu F."/>
            <person name="Jerlstrom-Hultqvist J."/>
            <person name="Einarsson E."/>
            <person name="Astvaldsson A."/>
            <person name="Svard S.G."/>
            <person name="Andersson J.O."/>
        </authorList>
    </citation>
    <scope>NUCLEOTIDE SEQUENCE</scope>
    <source>
        <strain evidence="3">ATCC 50377</strain>
    </source>
</reference>
<name>V6LQ11_9EUKA</name>
<dbReference type="VEuPathDB" id="GiardiaDB:SS50377_26127"/>
<feature type="coiled-coil region" evidence="1">
    <location>
        <begin position="34"/>
        <end position="68"/>
    </location>
</feature>
<organism evidence="2">
    <name type="scientific">Spironucleus salmonicida</name>
    <dbReference type="NCBI Taxonomy" id="348837"/>
    <lineage>
        <taxon>Eukaryota</taxon>
        <taxon>Metamonada</taxon>
        <taxon>Diplomonadida</taxon>
        <taxon>Hexamitidae</taxon>
        <taxon>Hexamitinae</taxon>
        <taxon>Spironucleus</taxon>
    </lineage>
</organism>
<sequence length="168" mass="19152">MPKCLCKQIPDILDRLELLERKENICGNKQQTGSAQLQQRERELEAREQDLQSRAQSLEKAAVQLQEMGKKMTSSQSDDSELKQQVQKQQQVIEVLSQIQGQTNKLFSQVYVSLSPLLDLPQLQIQEQDPMALLQGLANLAEGFMKVAPLLEICKKTMEQAEQEQDQE</sequence>
<protein>
    <submittedName>
        <fullName evidence="2">Uncharacterized protein</fullName>
    </submittedName>
</protein>